<evidence type="ECO:0000313" key="1">
    <source>
        <dbReference type="EMBL" id="CEK98949.1"/>
    </source>
</evidence>
<accession>A0A0B7C0I4</accession>
<reference evidence="1" key="1">
    <citation type="submission" date="2014-12" db="EMBL/GenBank/DDBJ databases">
        <title>Insight into the proteome of Arion vulgaris.</title>
        <authorList>
            <person name="Aradska J."/>
            <person name="Bulat T."/>
            <person name="Smidak R."/>
            <person name="Sarate P."/>
            <person name="Gangsoo J."/>
            <person name="Sialana F."/>
            <person name="Bilban M."/>
            <person name="Lubec G."/>
        </authorList>
    </citation>
    <scope>NUCLEOTIDE SEQUENCE</scope>
    <source>
        <tissue evidence="1">Skin</tissue>
    </source>
</reference>
<feature type="non-terminal residue" evidence="1">
    <location>
        <position position="114"/>
    </location>
</feature>
<proteinExistence type="predicted"/>
<dbReference type="AlphaFoldDB" id="A0A0B7C0I4"/>
<feature type="non-terminal residue" evidence="1">
    <location>
        <position position="1"/>
    </location>
</feature>
<organism evidence="1">
    <name type="scientific">Arion vulgaris</name>
    <dbReference type="NCBI Taxonomy" id="1028688"/>
    <lineage>
        <taxon>Eukaryota</taxon>
        <taxon>Metazoa</taxon>
        <taxon>Spiralia</taxon>
        <taxon>Lophotrochozoa</taxon>
        <taxon>Mollusca</taxon>
        <taxon>Gastropoda</taxon>
        <taxon>Heterobranchia</taxon>
        <taxon>Euthyneura</taxon>
        <taxon>Panpulmonata</taxon>
        <taxon>Eupulmonata</taxon>
        <taxon>Stylommatophora</taxon>
        <taxon>Helicina</taxon>
        <taxon>Arionoidea</taxon>
        <taxon>Arionidae</taxon>
        <taxon>Arion</taxon>
    </lineage>
</organism>
<name>A0A0B7C0I4_9EUPU</name>
<gene>
    <name evidence="1" type="primary">ORF220044</name>
</gene>
<sequence length="114" mass="12593">FFSLYNNSTSRRVISLSDTVLREQRSSENCEFQVPDLYKSNRVPVDLPLCGDTPNNVIRASAKFSTAGEPVGILGDSQDVFIDELTGDSCAEYQLPDCFIDRLSPGVGLEVEQQ</sequence>
<protein>
    <submittedName>
        <fullName evidence="1">Uncharacterized protein</fullName>
    </submittedName>
</protein>
<dbReference type="EMBL" id="HACG01052078">
    <property type="protein sequence ID" value="CEK98949.1"/>
    <property type="molecule type" value="Transcribed_RNA"/>
</dbReference>